<accession>A0A7C9FYL0</accession>
<protein>
    <recommendedName>
        <fullName evidence="4">Transcription elongation factor</fullName>
    </recommendedName>
</protein>
<keyword evidence="1" id="KW-0175">Coiled coil</keyword>
<organism evidence="2 3">
    <name type="scientific">Salmonirosea aquatica</name>
    <dbReference type="NCBI Taxonomy" id="2654236"/>
    <lineage>
        <taxon>Bacteria</taxon>
        <taxon>Pseudomonadati</taxon>
        <taxon>Bacteroidota</taxon>
        <taxon>Cytophagia</taxon>
        <taxon>Cytophagales</taxon>
        <taxon>Spirosomataceae</taxon>
        <taxon>Salmonirosea</taxon>
    </lineage>
</organism>
<name>A0A7C9FYL0_9BACT</name>
<feature type="coiled-coil region" evidence="1">
    <location>
        <begin position="11"/>
        <end position="68"/>
    </location>
</feature>
<comment type="caution">
    <text evidence="2">The sequence shown here is derived from an EMBL/GenBank/DDBJ whole genome shotgun (WGS) entry which is preliminary data.</text>
</comment>
<evidence type="ECO:0000313" key="2">
    <source>
        <dbReference type="EMBL" id="MPR34553.1"/>
    </source>
</evidence>
<keyword evidence="3" id="KW-1185">Reference proteome</keyword>
<evidence type="ECO:0000256" key="1">
    <source>
        <dbReference type="SAM" id="Coils"/>
    </source>
</evidence>
<gene>
    <name evidence="2" type="ORF">GBK04_14600</name>
</gene>
<proteinExistence type="predicted"/>
<dbReference type="EMBL" id="WHLY01000002">
    <property type="protein sequence ID" value="MPR34553.1"/>
    <property type="molecule type" value="Genomic_DNA"/>
</dbReference>
<reference evidence="2 3" key="1">
    <citation type="submission" date="2019-10" db="EMBL/GenBank/DDBJ databases">
        <title>Draft Genome Sequence of Cytophagaceae sp. SJW1-29.</title>
        <authorList>
            <person name="Choi A."/>
        </authorList>
    </citation>
    <scope>NUCLEOTIDE SEQUENCE [LARGE SCALE GENOMIC DNA]</scope>
    <source>
        <strain evidence="2 3">SJW1-29</strain>
    </source>
</reference>
<evidence type="ECO:0008006" key="4">
    <source>
        <dbReference type="Google" id="ProtNLM"/>
    </source>
</evidence>
<evidence type="ECO:0000313" key="3">
    <source>
        <dbReference type="Proteomes" id="UP000479293"/>
    </source>
</evidence>
<dbReference type="RefSeq" id="WP_152760873.1">
    <property type="nucleotide sequence ID" value="NZ_WHLY01000002.1"/>
</dbReference>
<sequence length="147" mass="16523">MDKQKIVAACKQNLNEKLDTTQEDMRRLREAAGRNADDNQAETYESNQQEMLNEMQDMQDHFDFLEESAALFNRIDFQSTFDSVKPGALVVTDKLTFLVGISGDFESDGKKIKGISTSAPIYEAMKDKKAGDEVSVNNNTFKIKDVA</sequence>
<dbReference type="AlphaFoldDB" id="A0A7C9FYL0"/>
<dbReference type="Proteomes" id="UP000479293">
    <property type="component" value="Unassembled WGS sequence"/>
</dbReference>